<sequence>MKIQLTMNIKKLDGFDENVFLSTIKNNLLEIDATLVFEKSDNERYHFEISYIPILPGYSYQPVLACFSNINEEYDKVKLISIPQEEIRIEE</sequence>
<reference evidence="1 2" key="1">
    <citation type="submission" date="2013-06" db="EMBL/GenBank/DDBJ databases">
        <title>Rumen cellulosomics: divergent fiber-degrading strategies revealed by comparative genome-wide analysis of six Ruminococcal strains.</title>
        <authorList>
            <person name="Dassa B."/>
            <person name="Borovok I."/>
            <person name="Lamed R."/>
            <person name="Flint H."/>
            <person name="Yeoman C.J."/>
            <person name="White B."/>
            <person name="Bayer E.A."/>
        </authorList>
    </citation>
    <scope>NUCLEOTIDE SEQUENCE [LARGE SCALE GENOMIC DNA]</scope>
    <source>
        <strain evidence="1 2">SY3</strain>
    </source>
</reference>
<name>A0A011WVJ2_RUMAL</name>
<evidence type="ECO:0000313" key="2">
    <source>
        <dbReference type="Proteomes" id="UP000021369"/>
    </source>
</evidence>
<accession>A0A011WVJ2</accession>
<protein>
    <submittedName>
        <fullName evidence="1">Uncharacterized protein</fullName>
    </submittedName>
</protein>
<organism evidence="1 2">
    <name type="scientific">Ruminococcus albus SY3</name>
    <dbReference type="NCBI Taxonomy" id="1341156"/>
    <lineage>
        <taxon>Bacteria</taxon>
        <taxon>Bacillati</taxon>
        <taxon>Bacillota</taxon>
        <taxon>Clostridia</taxon>
        <taxon>Eubacteriales</taxon>
        <taxon>Oscillospiraceae</taxon>
        <taxon>Ruminococcus</taxon>
    </lineage>
</organism>
<gene>
    <name evidence="1" type="ORF">RASY3_02370</name>
</gene>
<dbReference type="EMBL" id="JEOB01000001">
    <property type="protein sequence ID" value="EXM40990.1"/>
    <property type="molecule type" value="Genomic_DNA"/>
</dbReference>
<evidence type="ECO:0000313" key="1">
    <source>
        <dbReference type="EMBL" id="EXM40990.1"/>
    </source>
</evidence>
<dbReference type="AlphaFoldDB" id="A0A011WVJ2"/>
<keyword evidence="2" id="KW-1185">Reference proteome</keyword>
<dbReference type="RefSeq" id="WP_037284815.1">
    <property type="nucleotide sequence ID" value="NZ_JEOB01000001.1"/>
</dbReference>
<dbReference type="Proteomes" id="UP000021369">
    <property type="component" value="Unassembled WGS sequence"/>
</dbReference>
<proteinExistence type="predicted"/>
<comment type="caution">
    <text evidence="1">The sequence shown here is derived from an EMBL/GenBank/DDBJ whole genome shotgun (WGS) entry which is preliminary data.</text>
</comment>